<dbReference type="Pfam" id="PF01267">
    <property type="entry name" value="F-actin_cap_A"/>
    <property type="match status" value="1"/>
</dbReference>
<dbReference type="HOGENOM" id="CLU_045161_3_0_1"/>
<dbReference type="eggNOG" id="KOG0836">
    <property type="taxonomic scope" value="Eukaryota"/>
</dbReference>
<dbReference type="Proteomes" id="UP000053664">
    <property type="component" value="Unassembled WGS sequence"/>
</dbReference>
<dbReference type="InterPro" id="IPR042276">
    <property type="entry name" value="CapZ_alpha/beta_2"/>
</dbReference>
<dbReference type="GeneID" id="19320364"/>
<feature type="region of interest" description="Disordered" evidence="3">
    <location>
        <begin position="165"/>
        <end position="281"/>
    </location>
</feature>
<dbReference type="Gene3D" id="3.30.1140.60">
    <property type="entry name" value="F-actin capping protein, alpha subunit"/>
    <property type="match status" value="1"/>
</dbReference>
<feature type="compositionally biased region" description="Low complexity" evidence="3">
    <location>
        <begin position="267"/>
        <end position="280"/>
    </location>
</feature>
<dbReference type="InterPro" id="IPR042489">
    <property type="entry name" value="CapZ_alpha_1"/>
</dbReference>
<gene>
    <name evidence="4" type="ORF">PFL1_06286</name>
</gene>
<reference evidence="4 5" key="1">
    <citation type="journal article" date="2013" name="Plant Cell">
        <title>The transition from a phytopathogenic smut ancestor to an anamorphic biocontrol agent deciphered by comparative whole-genome analysis.</title>
        <authorList>
            <person name="Lefebvre F."/>
            <person name="Joly D.L."/>
            <person name="Labbe C."/>
            <person name="Teichmann B."/>
            <person name="Linning R."/>
            <person name="Belzile F."/>
            <person name="Bakkeren G."/>
            <person name="Belanger R.R."/>
        </authorList>
    </citation>
    <scope>NUCLEOTIDE SEQUENCE [LARGE SCALE GENOMIC DNA]</scope>
    <source>
        <strain evidence="4 5">PF-1</strain>
    </source>
</reference>
<feature type="compositionally biased region" description="Low complexity" evidence="3">
    <location>
        <begin position="165"/>
        <end position="178"/>
    </location>
</feature>
<dbReference type="GO" id="GO:0030479">
    <property type="term" value="C:actin cortical patch"/>
    <property type="evidence" value="ECO:0007669"/>
    <property type="project" value="TreeGrafter"/>
</dbReference>
<organism evidence="4 5">
    <name type="scientific">Pseudozyma flocculosa PF-1</name>
    <dbReference type="NCBI Taxonomy" id="1277687"/>
    <lineage>
        <taxon>Eukaryota</taxon>
        <taxon>Fungi</taxon>
        <taxon>Dikarya</taxon>
        <taxon>Basidiomycota</taxon>
        <taxon>Ustilaginomycotina</taxon>
        <taxon>Ustilaginomycetes</taxon>
        <taxon>Ustilaginales</taxon>
        <taxon>Ustilaginaceae</taxon>
        <taxon>Pseudozyma</taxon>
    </lineage>
</organism>
<protein>
    <recommendedName>
        <fullName evidence="6">F-actin-capping protein subunit alpha</fullName>
    </recommendedName>
</protein>
<dbReference type="GO" id="GO:0051015">
    <property type="term" value="F:actin filament binding"/>
    <property type="evidence" value="ECO:0007669"/>
    <property type="project" value="TreeGrafter"/>
</dbReference>
<dbReference type="KEGG" id="pfp:PFL1_06286"/>
<evidence type="ECO:0000256" key="3">
    <source>
        <dbReference type="SAM" id="MobiDB-lite"/>
    </source>
</evidence>
<dbReference type="GO" id="GO:0008290">
    <property type="term" value="C:F-actin capping protein complex"/>
    <property type="evidence" value="ECO:0007669"/>
    <property type="project" value="InterPro"/>
</dbReference>
<evidence type="ECO:0000313" key="4">
    <source>
        <dbReference type="EMBL" id="EPQ26078.1"/>
    </source>
</evidence>
<name>A0A061H1C6_9BASI</name>
<dbReference type="InterPro" id="IPR037282">
    <property type="entry name" value="CapZ_alpha/beta"/>
</dbReference>
<evidence type="ECO:0000256" key="2">
    <source>
        <dbReference type="ARBA" id="ARBA00023203"/>
    </source>
</evidence>
<feature type="compositionally biased region" description="Low complexity" evidence="3">
    <location>
        <begin position="239"/>
        <end position="259"/>
    </location>
</feature>
<proteinExistence type="predicted"/>
<dbReference type="RefSeq" id="XP_007882018.1">
    <property type="nucleotide sequence ID" value="XM_007883827.1"/>
</dbReference>
<dbReference type="Gene3D" id="3.90.1150.210">
    <property type="entry name" value="F-actin capping protein, beta subunit"/>
    <property type="match status" value="1"/>
</dbReference>
<evidence type="ECO:0000256" key="1">
    <source>
        <dbReference type="ARBA" id="ARBA00022467"/>
    </source>
</evidence>
<dbReference type="EMBL" id="KE361647">
    <property type="protein sequence ID" value="EPQ26078.1"/>
    <property type="molecule type" value="Genomic_DNA"/>
</dbReference>
<evidence type="ECO:0008006" key="6">
    <source>
        <dbReference type="Google" id="ProtNLM"/>
    </source>
</evidence>
<keyword evidence="2" id="KW-0009">Actin-binding</keyword>
<dbReference type="GO" id="GO:0051016">
    <property type="term" value="P:barbed-end actin filament capping"/>
    <property type="evidence" value="ECO:0007669"/>
    <property type="project" value="InterPro"/>
</dbReference>
<sequence>MPSDRLSAAARLLVQAPPGQVSQVYHDLRGILLDPEAGADDGQTIDDAQIKHMALVALEEYNTSQLIPVAIDEAAKDHVIICQAAQIPSSTDTATKRYAHPRAKKSFAFDHMARTASDIQDLPVDEDAEPLRAALDAALQNYVADRYNSGVSSVFAVSNVPYKPAAPTAAASSDAQQQQHEEAAKVDAEDPAVPTAAAAANEDAETEGAEKKGDGSPNQEGDATAADDDGDNVKDDPVEAAAASEAVSSDSTSPTAAAAEEARDASEQQQPQEQEPETTPRQIKYTFHHVGNKYHLSNFWSGRWRASYTLDVEAATLTSSLQVQVHYFENGNVQLNASKPKTFHLDQSSLAGEGSESEHVKRVAEHVVKLVERHEDDYQSLLEETYEDLGEKAFKALRRQLPLTKNKIDWNQLMNYRLGAELARQ</sequence>
<dbReference type="AlphaFoldDB" id="A0A061H1C6"/>
<feature type="compositionally biased region" description="Basic and acidic residues" evidence="3">
    <location>
        <begin position="179"/>
        <end position="188"/>
    </location>
</feature>
<evidence type="ECO:0000313" key="5">
    <source>
        <dbReference type="Proteomes" id="UP000053664"/>
    </source>
</evidence>
<dbReference type="PANTHER" id="PTHR10653">
    <property type="entry name" value="F-ACTIN-CAPPING PROTEIN SUBUNIT ALPHA"/>
    <property type="match status" value="1"/>
</dbReference>
<dbReference type="PRINTS" id="PR00191">
    <property type="entry name" value="FACTINCAPA"/>
</dbReference>
<keyword evidence="1" id="KW-0117">Actin capping</keyword>
<accession>A0A061H1C6</accession>
<dbReference type="GO" id="GO:0030036">
    <property type="term" value="P:actin cytoskeleton organization"/>
    <property type="evidence" value="ECO:0007669"/>
    <property type="project" value="TreeGrafter"/>
</dbReference>
<dbReference type="PANTHER" id="PTHR10653:SF0">
    <property type="entry name" value="F-ACTIN-CAPPING PROTEIN SUBUNIT ALPHA"/>
    <property type="match status" value="1"/>
</dbReference>
<feature type="compositionally biased region" description="Low complexity" evidence="3">
    <location>
        <begin position="191"/>
        <end position="201"/>
    </location>
</feature>
<dbReference type="InterPro" id="IPR002189">
    <property type="entry name" value="CapZ_alpha"/>
</dbReference>
<dbReference type="SUPFAM" id="SSF90096">
    <property type="entry name" value="Subunits of heterodimeric actin filament capping protein Capz"/>
    <property type="match status" value="1"/>
</dbReference>
<dbReference type="OrthoDB" id="340550at2759"/>